<comment type="caution">
    <text evidence="3">The sequence shown here is derived from an EMBL/GenBank/DDBJ whole genome shotgun (WGS) entry which is preliminary data.</text>
</comment>
<dbReference type="Proteomes" id="UP001600888">
    <property type="component" value="Unassembled WGS sequence"/>
</dbReference>
<proteinExistence type="predicted"/>
<evidence type="ECO:0000256" key="1">
    <source>
        <dbReference type="SAM" id="Coils"/>
    </source>
</evidence>
<reference evidence="3 4" key="1">
    <citation type="submission" date="2024-03" db="EMBL/GenBank/DDBJ databases">
        <title>A high-quality draft genome sequence of Diaporthe vaccinii, a causative agent of upright dieback and viscid rot disease in cranberry plants.</title>
        <authorList>
            <person name="Sarrasin M."/>
            <person name="Lang B.F."/>
            <person name="Burger G."/>
        </authorList>
    </citation>
    <scope>NUCLEOTIDE SEQUENCE [LARGE SCALE GENOMIC DNA]</scope>
    <source>
        <strain evidence="3 4">IS7</strain>
    </source>
</reference>
<name>A0ABR4ESR3_9PEZI</name>
<feature type="compositionally biased region" description="Acidic residues" evidence="2">
    <location>
        <begin position="36"/>
        <end position="45"/>
    </location>
</feature>
<accession>A0ABR4ESR3</accession>
<gene>
    <name evidence="3" type="ORF">FJTKL_08145</name>
</gene>
<feature type="compositionally biased region" description="Basic and acidic residues" evidence="2">
    <location>
        <begin position="12"/>
        <end position="26"/>
    </location>
</feature>
<evidence type="ECO:0000313" key="3">
    <source>
        <dbReference type="EMBL" id="KAL2285481.1"/>
    </source>
</evidence>
<evidence type="ECO:0000256" key="2">
    <source>
        <dbReference type="SAM" id="MobiDB-lite"/>
    </source>
</evidence>
<feature type="region of interest" description="Disordered" evidence="2">
    <location>
        <begin position="1"/>
        <end position="80"/>
    </location>
</feature>
<feature type="coiled-coil region" evidence="1">
    <location>
        <begin position="274"/>
        <end position="315"/>
    </location>
</feature>
<protein>
    <submittedName>
        <fullName evidence="3">Uncharacterized protein</fullName>
    </submittedName>
</protein>
<sequence length="329" mass="37425">MAPSAHETQLFDDSHVRTDNSPDAEVKTNSNHSVEDDTPDADEYLGADKNVGMDNLNVDGNHSEDDIDEEDLDSDENSTTKETMRWMRILMKNGYYVANDSSGDEDSSVGNSASADPCIASLAGNTLDHSTIDEAEKRTELILEDIEMVYQGLRQAAGAAKNLKSKAEEQAECVRKAQQMKAESIRAMKRTRAKRDTWEKENVGLRRQLKQNADCDVIKKLNEKLHQQLLEKQEELQKTKAELEKELGEKADYHDISEQRREFHRELIEKTSTCRDLEWKNAQLRRELNETANNCKDLETKVAELQRKLDEETSFSAQIKDMVSKKSGK</sequence>
<dbReference type="EMBL" id="JBAWTH010000030">
    <property type="protein sequence ID" value="KAL2285481.1"/>
    <property type="molecule type" value="Genomic_DNA"/>
</dbReference>
<keyword evidence="1" id="KW-0175">Coiled coil</keyword>
<keyword evidence="4" id="KW-1185">Reference proteome</keyword>
<feature type="coiled-coil region" evidence="1">
    <location>
        <begin position="150"/>
        <end position="249"/>
    </location>
</feature>
<feature type="compositionally biased region" description="Acidic residues" evidence="2">
    <location>
        <begin position="65"/>
        <end position="76"/>
    </location>
</feature>
<organism evidence="3 4">
    <name type="scientific">Diaporthe vaccinii</name>
    <dbReference type="NCBI Taxonomy" id="105482"/>
    <lineage>
        <taxon>Eukaryota</taxon>
        <taxon>Fungi</taxon>
        <taxon>Dikarya</taxon>
        <taxon>Ascomycota</taxon>
        <taxon>Pezizomycotina</taxon>
        <taxon>Sordariomycetes</taxon>
        <taxon>Sordariomycetidae</taxon>
        <taxon>Diaporthales</taxon>
        <taxon>Diaporthaceae</taxon>
        <taxon>Diaporthe</taxon>
        <taxon>Diaporthe eres species complex</taxon>
    </lineage>
</organism>
<evidence type="ECO:0000313" key="4">
    <source>
        <dbReference type="Proteomes" id="UP001600888"/>
    </source>
</evidence>